<dbReference type="PANTHER" id="PTHR33985:SF29">
    <property type="entry name" value="FAS1 DOMAIN-CONTAINING PROTEIN"/>
    <property type="match status" value="1"/>
</dbReference>
<dbReference type="EMBL" id="JBJUIK010000002">
    <property type="protein sequence ID" value="KAL3535262.1"/>
    <property type="molecule type" value="Genomic_DNA"/>
</dbReference>
<accession>A0ABD3AVL3</accession>
<evidence type="ECO:0000256" key="2">
    <source>
        <dbReference type="SAM" id="Phobius"/>
    </source>
</evidence>
<comment type="caution">
    <text evidence="5">The sequence shown here is derived from an EMBL/GenBank/DDBJ whole genome shotgun (WGS) entry which is preliminary data.</text>
</comment>
<keyword evidence="3" id="KW-0732">Signal</keyword>
<feature type="domain" description="FAS1" evidence="4">
    <location>
        <begin position="83"/>
        <end position="179"/>
    </location>
</feature>
<feature type="signal peptide" evidence="3">
    <location>
        <begin position="1"/>
        <end position="27"/>
    </location>
</feature>
<keyword evidence="2" id="KW-0472">Membrane</keyword>
<proteinExistence type="inferred from homology"/>
<protein>
    <recommendedName>
        <fullName evidence="4">FAS1 domain-containing protein</fullName>
    </recommendedName>
</protein>
<evidence type="ECO:0000313" key="6">
    <source>
        <dbReference type="Proteomes" id="UP001630127"/>
    </source>
</evidence>
<dbReference type="PANTHER" id="PTHR33985">
    <property type="entry name" value="OS02G0491300 PROTEIN-RELATED"/>
    <property type="match status" value="1"/>
</dbReference>
<dbReference type="AlphaFoldDB" id="A0ABD3AVL3"/>
<keyword evidence="2" id="KW-0812">Transmembrane</keyword>
<evidence type="ECO:0000256" key="1">
    <source>
        <dbReference type="ARBA" id="ARBA00007843"/>
    </source>
</evidence>
<keyword evidence="6" id="KW-1185">Reference proteome</keyword>
<reference evidence="5 6" key="1">
    <citation type="submission" date="2024-11" db="EMBL/GenBank/DDBJ databases">
        <title>A near-complete genome assembly of Cinchona calisaya.</title>
        <authorList>
            <person name="Lian D.C."/>
            <person name="Zhao X.W."/>
            <person name="Wei L."/>
        </authorList>
    </citation>
    <scope>NUCLEOTIDE SEQUENCE [LARGE SCALE GENOMIC DNA]</scope>
    <source>
        <tissue evidence="5">Nenye</tissue>
    </source>
</reference>
<dbReference type="SMART" id="SM00554">
    <property type="entry name" value="FAS1"/>
    <property type="match status" value="1"/>
</dbReference>
<evidence type="ECO:0000259" key="4">
    <source>
        <dbReference type="SMART" id="SM00554"/>
    </source>
</evidence>
<comment type="similarity">
    <text evidence="1">Belongs to the fasciclin-like AGP family.</text>
</comment>
<feature type="transmembrane region" description="Helical" evidence="2">
    <location>
        <begin position="231"/>
        <end position="254"/>
    </location>
</feature>
<evidence type="ECO:0000256" key="3">
    <source>
        <dbReference type="SAM" id="SignalP"/>
    </source>
</evidence>
<evidence type="ECO:0000313" key="5">
    <source>
        <dbReference type="EMBL" id="KAL3535262.1"/>
    </source>
</evidence>
<dbReference type="InterPro" id="IPR000782">
    <property type="entry name" value="FAS1_domain"/>
</dbReference>
<gene>
    <name evidence="5" type="ORF">ACH5RR_003723</name>
</gene>
<dbReference type="Proteomes" id="UP001630127">
    <property type="component" value="Unassembled WGS sequence"/>
</dbReference>
<dbReference type="SUPFAM" id="SSF82153">
    <property type="entry name" value="FAS1 domain"/>
    <property type="match status" value="1"/>
</dbReference>
<dbReference type="InterPro" id="IPR036378">
    <property type="entry name" value="FAS1_dom_sf"/>
</dbReference>
<dbReference type="InterPro" id="IPR052806">
    <property type="entry name" value="Fasciclin-like_AGP"/>
</dbReference>
<organism evidence="5 6">
    <name type="scientific">Cinchona calisaya</name>
    <dbReference type="NCBI Taxonomy" id="153742"/>
    <lineage>
        <taxon>Eukaryota</taxon>
        <taxon>Viridiplantae</taxon>
        <taxon>Streptophyta</taxon>
        <taxon>Embryophyta</taxon>
        <taxon>Tracheophyta</taxon>
        <taxon>Spermatophyta</taxon>
        <taxon>Magnoliopsida</taxon>
        <taxon>eudicotyledons</taxon>
        <taxon>Gunneridae</taxon>
        <taxon>Pentapetalae</taxon>
        <taxon>asterids</taxon>
        <taxon>lamiids</taxon>
        <taxon>Gentianales</taxon>
        <taxon>Rubiaceae</taxon>
        <taxon>Cinchonoideae</taxon>
        <taxon>Cinchoneae</taxon>
        <taxon>Cinchona</taxon>
    </lineage>
</organism>
<name>A0ABD3AVL3_9GENT</name>
<feature type="chain" id="PRO_5044740765" description="FAS1 domain-containing protein" evidence="3">
    <location>
        <begin position="28"/>
        <end position="281"/>
    </location>
</feature>
<dbReference type="Gene3D" id="2.30.180.10">
    <property type="entry name" value="FAS1 domain"/>
    <property type="match status" value="1"/>
</dbReference>
<sequence length="281" mass="31543">MATKTFTVVLLSLICFLNLSSIQFTLSQPTLKIPHNHQLSDELLNKGYGAMGVFDIEQYLNHLLTSARSELTHNNNNNITAITFFAVTDKGFVSQNHIGIPTTLLKYHVIPFKVDRKTLESSPVGSNFPTLLANAPPLVKTRLPYTSEVSVNDVKIMDWEIYNDGEVIVHGVDDYFNPAFAVVYPSRVAKQGLDDHRADDDEIRSPSSCKSNRSLFLVLMEEVVEWPITNVLLIALLVVMAAIILGLSCYRYLYKSWDEYLPVKTSSDDTLPLSSLIRTFV</sequence>
<keyword evidence="2" id="KW-1133">Transmembrane helix</keyword>